<proteinExistence type="inferred from homology"/>
<dbReference type="PaxDb" id="2903-EOD33518"/>
<feature type="chain" id="PRO_5044244379" description="Pyrroline-5-carboxylate reductase catalytic N-terminal domain-containing protein" evidence="2">
    <location>
        <begin position="21"/>
        <end position="290"/>
    </location>
</feature>
<name>A0A0D3KCN3_EMIH1</name>
<keyword evidence="5" id="KW-1185">Reference proteome</keyword>
<evidence type="ECO:0000259" key="3">
    <source>
        <dbReference type="Pfam" id="PF03807"/>
    </source>
</evidence>
<dbReference type="InterPro" id="IPR036291">
    <property type="entry name" value="NAD(P)-bd_dom_sf"/>
</dbReference>
<dbReference type="AlphaFoldDB" id="A0A0D3KCN3"/>
<dbReference type="GO" id="GO:0055129">
    <property type="term" value="P:L-proline biosynthetic process"/>
    <property type="evidence" value="ECO:0007669"/>
    <property type="project" value="TreeGrafter"/>
</dbReference>
<dbReference type="GeneID" id="17278789"/>
<keyword evidence="2" id="KW-0732">Signal</keyword>
<evidence type="ECO:0000256" key="1">
    <source>
        <dbReference type="ARBA" id="ARBA00005525"/>
    </source>
</evidence>
<dbReference type="InterPro" id="IPR028939">
    <property type="entry name" value="P5C_Rdtase_cat_N"/>
</dbReference>
<dbReference type="Proteomes" id="UP000013827">
    <property type="component" value="Unassembled WGS sequence"/>
</dbReference>
<sequence>MLPPSLLSTILVCSAAVTSGTTLGFVGVGVMNEALVRGLCTLEVPPEAVVLSPRGAAKAASLSEDFEAATVAADNQQVLDRSDIIFLGVLPAQLEAVCRELRFEPRHTVVSLVSTAPLALLRECCSPAGKVMRAIPLPPVAQHRGATVMCPPHPVVTPLFESLGTAVAVEAEETLLKLMPVTALMGQLYAQQRTTQGWLEAQGVPPETAAAWTGAVYHCVTHGSADAGPSTFRALVEEQTPGGLNEQVVRSLGEAGAYDALAAALDTCLGRITSACGCAAPAPAGPEEAC</sequence>
<reference evidence="4" key="2">
    <citation type="submission" date="2024-10" db="UniProtKB">
        <authorList>
            <consortium name="EnsemblProtists"/>
        </authorList>
    </citation>
    <scope>IDENTIFICATION</scope>
</reference>
<dbReference type="HOGENOM" id="CLU_066353_0_0_1"/>
<dbReference type="GO" id="GO:0004735">
    <property type="term" value="F:pyrroline-5-carboxylate reductase activity"/>
    <property type="evidence" value="ECO:0007669"/>
    <property type="project" value="TreeGrafter"/>
</dbReference>
<dbReference type="PANTHER" id="PTHR11645:SF13">
    <property type="entry name" value="PYRROLINE-5-CARBOXYLATE REDUCTASE CATALYTIC N-TERMINAL DOMAIN-CONTAINING PROTEIN"/>
    <property type="match status" value="1"/>
</dbReference>
<dbReference type="EnsemblProtists" id="EOD33518">
    <property type="protein sequence ID" value="EOD33518"/>
    <property type="gene ID" value="EMIHUDRAFT_111791"/>
</dbReference>
<evidence type="ECO:0000256" key="2">
    <source>
        <dbReference type="SAM" id="SignalP"/>
    </source>
</evidence>
<protein>
    <recommendedName>
        <fullName evidence="3">Pyrroline-5-carboxylate reductase catalytic N-terminal domain-containing protein</fullName>
    </recommendedName>
</protein>
<organism evidence="4 5">
    <name type="scientific">Emiliania huxleyi (strain CCMP1516)</name>
    <dbReference type="NCBI Taxonomy" id="280463"/>
    <lineage>
        <taxon>Eukaryota</taxon>
        <taxon>Haptista</taxon>
        <taxon>Haptophyta</taxon>
        <taxon>Prymnesiophyceae</taxon>
        <taxon>Isochrysidales</taxon>
        <taxon>Noelaerhabdaceae</taxon>
        <taxon>Emiliania</taxon>
    </lineage>
</organism>
<dbReference type="RefSeq" id="XP_005785947.1">
    <property type="nucleotide sequence ID" value="XM_005785890.1"/>
</dbReference>
<accession>A0A0D3KCN3</accession>
<comment type="similarity">
    <text evidence="1">Belongs to the pyrroline-5-carboxylate reductase family.</text>
</comment>
<dbReference type="PANTHER" id="PTHR11645">
    <property type="entry name" value="PYRROLINE-5-CARBOXYLATE REDUCTASE"/>
    <property type="match status" value="1"/>
</dbReference>
<dbReference type="Gene3D" id="3.40.50.720">
    <property type="entry name" value="NAD(P)-binding Rossmann-like Domain"/>
    <property type="match status" value="1"/>
</dbReference>
<dbReference type="Pfam" id="PF03807">
    <property type="entry name" value="F420_oxidored"/>
    <property type="match status" value="1"/>
</dbReference>
<evidence type="ECO:0000313" key="4">
    <source>
        <dbReference type="EnsemblProtists" id="EOD33518"/>
    </source>
</evidence>
<reference evidence="5" key="1">
    <citation type="journal article" date="2013" name="Nature">
        <title>Pan genome of the phytoplankton Emiliania underpins its global distribution.</title>
        <authorList>
            <person name="Read B.A."/>
            <person name="Kegel J."/>
            <person name="Klute M.J."/>
            <person name="Kuo A."/>
            <person name="Lefebvre S.C."/>
            <person name="Maumus F."/>
            <person name="Mayer C."/>
            <person name="Miller J."/>
            <person name="Monier A."/>
            <person name="Salamov A."/>
            <person name="Young J."/>
            <person name="Aguilar M."/>
            <person name="Claverie J.M."/>
            <person name="Frickenhaus S."/>
            <person name="Gonzalez K."/>
            <person name="Herman E.K."/>
            <person name="Lin Y.C."/>
            <person name="Napier J."/>
            <person name="Ogata H."/>
            <person name="Sarno A.F."/>
            <person name="Shmutz J."/>
            <person name="Schroeder D."/>
            <person name="de Vargas C."/>
            <person name="Verret F."/>
            <person name="von Dassow P."/>
            <person name="Valentin K."/>
            <person name="Van de Peer Y."/>
            <person name="Wheeler G."/>
            <person name="Dacks J.B."/>
            <person name="Delwiche C.F."/>
            <person name="Dyhrman S.T."/>
            <person name="Glockner G."/>
            <person name="John U."/>
            <person name="Richards T."/>
            <person name="Worden A.Z."/>
            <person name="Zhang X."/>
            <person name="Grigoriev I.V."/>
            <person name="Allen A.E."/>
            <person name="Bidle K."/>
            <person name="Borodovsky M."/>
            <person name="Bowler C."/>
            <person name="Brownlee C."/>
            <person name="Cock J.M."/>
            <person name="Elias M."/>
            <person name="Gladyshev V.N."/>
            <person name="Groth M."/>
            <person name="Guda C."/>
            <person name="Hadaegh A."/>
            <person name="Iglesias-Rodriguez M.D."/>
            <person name="Jenkins J."/>
            <person name="Jones B.M."/>
            <person name="Lawson T."/>
            <person name="Leese F."/>
            <person name="Lindquist E."/>
            <person name="Lobanov A."/>
            <person name="Lomsadze A."/>
            <person name="Malik S.B."/>
            <person name="Marsh M.E."/>
            <person name="Mackinder L."/>
            <person name="Mock T."/>
            <person name="Mueller-Roeber B."/>
            <person name="Pagarete A."/>
            <person name="Parker M."/>
            <person name="Probert I."/>
            <person name="Quesneville H."/>
            <person name="Raines C."/>
            <person name="Rensing S.A."/>
            <person name="Riano-Pachon D.M."/>
            <person name="Richier S."/>
            <person name="Rokitta S."/>
            <person name="Shiraiwa Y."/>
            <person name="Soanes D.M."/>
            <person name="van der Giezen M."/>
            <person name="Wahlund T.M."/>
            <person name="Williams B."/>
            <person name="Wilson W."/>
            <person name="Wolfe G."/>
            <person name="Wurch L.L."/>
        </authorList>
    </citation>
    <scope>NUCLEOTIDE SEQUENCE</scope>
</reference>
<dbReference type="STRING" id="2903.R1DDJ3"/>
<dbReference type="OMA" id="MGVYFNF"/>
<dbReference type="eggNOG" id="ENOG502QVZJ">
    <property type="taxonomic scope" value="Eukaryota"/>
</dbReference>
<evidence type="ECO:0000313" key="5">
    <source>
        <dbReference type="Proteomes" id="UP000013827"/>
    </source>
</evidence>
<feature type="domain" description="Pyrroline-5-carboxylate reductase catalytic N-terminal" evidence="3">
    <location>
        <begin position="23"/>
        <end position="113"/>
    </location>
</feature>
<dbReference type="SUPFAM" id="SSF51735">
    <property type="entry name" value="NAD(P)-binding Rossmann-fold domains"/>
    <property type="match status" value="1"/>
</dbReference>
<feature type="signal peptide" evidence="2">
    <location>
        <begin position="1"/>
        <end position="20"/>
    </location>
</feature>
<dbReference type="KEGG" id="ehx:EMIHUDRAFT_111791"/>